<dbReference type="InterPro" id="IPR036286">
    <property type="entry name" value="LexA/Signal_pep-like_sf"/>
</dbReference>
<evidence type="ECO:0000256" key="1">
    <source>
        <dbReference type="ARBA" id="ARBA00000677"/>
    </source>
</evidence>
<proteinExistence type="inferred from homology"/>
<evidence type="ECO:0000256" key="6">
    <source>
        <dbReference type="PIRSR" id="PIRSR600223-1"/>
    </source>
</evidence>
<feature type="domain" description="Peptidase S26" evidence="8">
    <location>
        <begin position="11"/>
        <end position="200"/>
    </location>
</feature>
<comment type="caution">
    <text evidence="9">The sequence shown here is derived from an EMBL/GenBank/DDBJ whole genome shotgun (WGS) entry which is preliminary data.</text>
</comment>
<dbReference type="AlphaFoldDB" id="A0A7J0BUM3"/>
<dbReference type="PANTHER" id="PTHR43390:SF1">
    <property type="entry name" value="CHLOROPLAST PROCESSING PEPTIDASE"/>
    <property type="match status" value="1"/>
</dbReference>
<dbReference type="InterPro" id="IPR019758">
    <property type="entry name" value="Pept_S26A_signal_pept_1_CS"/>
</dbReference>
<dbReference type="InterPro" id="IPR019533">
    <property type="entry name" value="Peptidase_S26"/>
</dbReference>
<organism evidence="9 10">
    <name type="scientific">Desulfovibrio psychrotolerans</name>
    <dbReference type="NCBI Taxonomy" id="415242"/>
    <lineage>
        <taxon>Bacteria</taxon>
        <taxon>Pseudomonadati</taxon>
        <taxon>Thermodesulfobacteriota</taxon>
        <taxon>Desulfovibrionia</taxon>
        <taxon>Desulfovibrionales</taxon>
        <taxon>Desulfovibrionaceae</taxon>
        <taxon>Desulfovibrio</taxon>
    </lineage>
</organism>
<dbReference type="GO" id="GO:0004252">
    <property type="term" value="F:serine-type endopeptidase activity"/>
    <property type="evidence" value="ECO:0007669"/>
    <property type="project" value="InterPro"/>
</dbReference>
<evidence type="ECO:0000313" key="9">
    <source>
        <dbReference type="EMBL" id="GFM36704.1"/>
    </source>
</evidence>
<feature type="active site" evidence="6">
    <location>
        <position position="41"/>
    </location>
</feature>
<dbReference type="Gene3D" id="2.10.109.10">
    <property type="entry name" value="Umud Fragment, subunit A"/>
    <property type="match status" value="1"/>
</dbReference>
<dbReference type="Proteomes" id="UP000503820">
    <property type="component" value="Unassembled WGS sequence"/>
</dbReference>
<evidence type="ECO:0000256" key="5">
    <source>
        <dbReference type="ARBA" id="ARBA00022801"/>
    </source>
</evidence>
<sequence length="220" mass="25006">MSDINPKSGIAEYFEALFVAILLALFIRSFIVQAFTIPSGSMLQTLQIGDYLLVNKFTYGIRLPLAVKETNPSGNSWWSRHSFVLGSEIVKMNDPQRGEIVVFEYPKDPSIHYIKRVVGLPGDTVEVRDKKLYVNGELQDEPYVQYVRSFPGPGDDFGPEVVPDGKYFCLGDNRDESYDSRFWGFVDRSAIVGKAFILYWSMDGISSIRWDRIGRSVHDL</sequence>
<dbReference type="InterPro" id="IPR019757">
    <property type="entry name" value="Pept_S26A_signal_pept_1_Lys-AS"/>
</dbReference>
<protein>
    <recommendedName>
        <fullName evidence="4 7">Signal peptidase I</fullName>
        <ecNumber evidence="3 7">3.4.21.89</ecNumber>
    </recommendedName>
</protein>
<dbReference type="PRINTS" id="PR00727">
    <property type="entry name" value="LEADERPTASE"/>
</dbReference>
<evidence type="ECO:0000256" key="2">
    <source>
        <dbReference type="ARBA" id="ARBA00009370"/>
    </source>
</evidence>
<gene>
    <name evidence="9" type="primary">lepB</name>
    <name evidence="9" type="ORF">DSM19430T_13880</name>
</gene>
<dbReference type="GO" id="GO:0006465">
    <property type="term" value="P:signal peptide processing"/>
    <property type="evidence" value="ECO:0007669"/>
    <property type="project" value="InterPro"/>
</dbReference>
<dbReference type="EMBL" id="BLVP01000007">
    <property type="protein sequence ID" value="GFM36704.1"/>
    <property type="molecule type" value="Genomic_DNA"/>
</dbReference>
<accession>A0A7J0BUM3</accession>
<comment type="similarity">
    <text evidence="2 7">Belongs to the peptidase S26 family.</text>
</comment>
<feature type="active site" evidence="6">
    <location>
        <position position="115"/>
    </location>
</feature>
<dbReference type="SUPFAM" id="SSF51306">
    <property type="entry name" value="LexA/Signal peptidase"/>
    <property type="match status" value="1"/>
</dbReference>
<dbReference type="InterPro" id="IPR000223">
    <property type="entry name" value="Pept_S26A_signal_pept_1"/>
</dbReference>
<evidence type="ECO:0000256" key="3">
    <source>
        <dbReference type="ARBA" id="ARBA00013208"/>
    </source>
</evidence>
<comment type="catalytic activity">
    <reaction evidence="1 7">
        <text>Cleavage of hydrophobic, N-terminal signal or leader sequences from secreted and periplasmic proteins.</text>
        <dbReference type="EC" id="3.4.21.89"/>
    </reaction>
</comment>
<dbReference type="PROSITE" id="PS00761">
    <property type="entry name" value="SPASE_I_3"/>
    <property type="match status" value="1"/>
</dbReference>
<evidence type="ECO:0000259" key="8">
    <source>
        <dbReference type="Pfam" id="PF10502"/>
    </source>
</evidence>
<dbReference type="CDD" id="cd06530">
    <property type="entry name" value="S26_SPase_I"/>
    <property type="match status" value="1"/>
</dbReference>
<keyword evidence="5 7" id="KW-0378">Hydrolase</keyword>
<dbReference type="GO" id="GO:0016020">
    <property type="term" value="C:membrane"/>
    <property type="evidence" value="ECO:0007669"/>
    <property type="project" value="UniProtKB-SubCell"/>
</dbReference>
<dbReference type="PROSITE" id="PS00760">
    <property type="entry name" value="SPASE_I_2"/>
    <property type="match status" value="1"/>
</dbReference>
<dbReference type="Pfam" id="PF10502">
    <property type="entry name" value="Peptidase_S26"/>
    <property type="match status" value="1"/>
</dbReference>
<comment type="subcellular location">
    <subcellularLocation>
        <location evidence="7">Membrane</location>
        <topology evidence="7">Single-pass type II membrane protein</topology>
    </subcellularLocation>
</comment>
<evidence type="ECO:0000313" key="10">
    <source>
        <dbReference type="Proteomes" id="UP000503820"/>
    </source>
</evidence>
<keyword evidence="7" id="KW-0645">Protease</keyword>
<keyword evidence="10" id="KW-1185">Reference proteome</keyword>
<reference evidence="9 10" key="1">
    <citation type="submission" date="2020-05" db="EMBL/GenBank/DDBJ databases">
        <title>Draft genome sequence of Desulfovibrio psychrotolerans JS1T.</title>
        <authorList>
            <person name="Ueno A."/>
            <person name="Tamazawa S."/>
            <person name="Tamamura S."/>
            <person name="Murakami T."/>
            <person name="Kiyama T."/>
            <person name="Inomata H."/>
            <person name="Amano Y."/>
            <person name="Miyakawa K."/>
            <person name="Tamaki H."/>
            <person name="Naganuma T."/>
            <person name="Kaneko K."/>
        </authorList>
    </citation>
    <scope>NUCLEOTIDE SEQUENCE [LARGE SCALE GENOMIC DNA]</scope>
    <source>
        <strain evidence="9 10">JS1</strain>
    </source>
</reference>
<dbReference type="NCBIfam" id="TIGR02227">
    <property type="entry name" value="sigpep_I_bact"/>
    <property type="match status" value="1"/>
</dbReference>
<evidence type="ECO:0000256" key="7">
    <source>
        <dbReference type="RuleBase" id="RU362042"/>
    </source>
</evidence>
<dbReference type="EC" id="3.4.21.89" evidence="3 7"/>
<dbReference type="PANTHER" id="PTHR43390">
    <property type="entry name" value="SIGNAL PEPTIDASE I"/>
    <property type="match status" value="1"/>
</dbReference>
<name>A0A7J0BUM3_9BACT</name>
<dbReference type="GO" id="GO:0009003">
    <property type="term" value="F:signal peptidase activity"/>
    <property type="evidence" value="ECO:0007669"/>
    <property type="project" value="UniProtKB-EC"/>
</dbReference>
<evidence type="ECO:0000256" key="4">
    <source>
        <dbReference type="ARBA" id="ARBA00019232"/>
    </source>
</evidence>